<dbReference type="GO" id="GO:0030145">
    <property type="term" value="F:manganese ion binding"/>
    <property type="evidence" value="ECO:0007669"/>
    <property type="project" value="UniProtKB-UniRule"/>
</dbReference>
<organism evidence="21 22">
    <name type="scientific">Syntrophobotulus glycolicus (strain DSM 8271 / FlGlyR)</name>
    <dbReference type="NCBI Taxonomy" id="645991"/>
    <lineage>
        <taxon>Bacteria</taxon>
        <taxon>Bacillati</taxon>
        <taxon>Bacillota</taxon>
        <taxon>Clostridia</taxon>
        <taxon>Eubacteriales</taxon>
        <taxon>Desulfitobacteriaceae</taxon>
        <taxon>Syntrophobotulus</taxon>
    </lineage>
</organism>
<protein>
    <recommendedName>
        <fullName evidence="19">Riboflavin biosynthesis protein RibBA</fullName>
    </recommendedName>
    <domain>
        <recommendedName>
            <fullName evidence="19">3,4-dihydroxy-2-butanone 4-phosphate synthase</fullName>
            <shortName evidence="19">DHBP synthase</shortName>
            <ecNumber evidence="19">4.1.99.12</ecNumber>
        </recommendedName>
    </domain>
    <domain>
        <recommendedName>
            <fullName evidence="19">GTP cyclohydrolase-2</fullName>
            <ecNumber evidence="19">3.5.4.25</ecNumber>
        </recommendedName>
        <alternativeName>
            <fullName evidence="19">GTP cyclohydrolase II</fullName>
        </alternativeName>
    </domain>
</protein>
<gene>
    <name evidence="19" type="primary">ribBA</name>
    <name evidence="21" type="ordered locus">Sgly_1800</name>
</gene>
<feature type="active site" description="Nucleophile; for GTP cyclohydrolase activity" evidence="19">
    <location>
        <position position="335"/>
    </location>
</feature>
<feature type="binding site" evidence="19">
    <location>
        <position position="33"/>
    </location>
    <ligand>
        <name>Mg(2+)</name>
        <dbReference type="ChEBI" id="CHEBI:18420"/>
        <label>2</label>
    </ligand>
</feature>
<evidence type="ECO:0000256" key="19">
    <source>
        <dbReference type="HAMAP-Rule" id="MF_01283"/>
    </source>
</evidence>
<comment type="function">
    <text evidence="3 19">Catalyzes the conversion of D-ribulose 5-phosphate to formate and 3,4-dihydroxy-2-butanone 4-phosphate.</text>
</comment>
<dbReference type="SUPFAM" id="SSF142695">
    <property type="entry name" value="RibA-like"/>
    <property type="match status" value="1"/>
</dbReference>
<feature type="binding site" evidence="19">
    <location>
        <position position="168"/>
    </location>
    <ligand>
        <name>D-ribulose 5-phosphate</name>
        <dbReference type="ChEBI" id="CHEBI:58121"/>
    </ligand>
</feature>
<dbReference type="KEGG" id="sgy:Sgly_1800"/>
<feature type="binding site" evidence="19">
    <location>
        <begin position="144"/>
        <end position="148"/>
    </location>
    <ligand>
        <name>D-ribulose 5-phosphate</name>
        <dbReference type="ChEBI" id="CHEBI:58121"/>
    </ligand>
</feature>
<proteinExistence type="inferred from homology"/>
<feature type="active site" description="Proton acceptor; for GTP cyclohydrolase activity" evidence="19">
    <location>
        <position position="333"/>
    </location>
</feature>
<evidence type="ECO:0000256" key="14">
    <source>
        <dbReference type="ARBA" id="ARBA00023211"/>
    </source>
</evidence>
<comment type="cofactor">
    <cofactor evidence="19">
        <name>Mg(2+)</name>
        <dbReference type="ChEBI" id="CHEBI:18420"/>
    </cofactor>
    <cofactor evidence="19">
        <name>Mn(2+)</name>
        <dbReference type="ChEBI" id="CHEBI:29035"/>
    </cofactor>
    <text evidence="19">Binds 2 divalent metal cations per subunit. Magnesium or manganese.</text>
</comment>
<keyword evidence="12 19" id="KW-0460">Magnesium</keyword>
<keyword evidence="8 19" id="KW-0479">Metal-binding</keyword>
<feature type="binding site" evidence="19">
    <location>
        <position position="321"/>
    </location>
    <ligand>
        <name>GTP</name>
        <dbReference type="ChEBI" id="CHEBI:37565"/>
    </ligand>
</feature>
<comment type="cofactor">
    <cofactor evidence="19">
        <name>Zn(2+)</name>
        <dbReference type="ChEBI" id="CHEBI:29105"/>
    </cofactor>
    <text evidence="19">Binds 1 zinc ion per subunit.</text>
</comment>
<dbReference type="FunFam" id="3.90.870.10:FF:000001">
    <property type="entry name" value="Riboflavin biosynthesis protein RibBA"/>
    <property type="match status" value="1"/>
</dbReference>
<keyword evidence="10 19" id="KW-0378">Hydrolase</keyword>
<feature type="region of interest" description="GTP cyclohydrolase II" evidence="19">
    <location>
        <begin position="206"/>
        <end position="405"/>
    </location>
</feature>
<dbReference type="HAMAP" id="MF_01283">
    <property type="entry name" value="RibBA"/>
    <property type="match status" value="1"/>
</dbReference>
<evidence type="ECO:0000256" key="6">
    <source>
        <dbReference type="ARBA" id="ARBA00005520"/>
    </source>
</evidence>
<evidence type="ECO:0000313" key="21">
    <source>
        <dbReference type="EMBL" id="ADY56097.1"/>
    </source>
</evidence>
<keyword evidence="13 19" id="KW-0342">GTP-binding</keyword>
<comment type="catalytic activity">
    <reaction evidence="1 19">
        <text>D-ribulose 5-phosphate = (2S)-2-hydroxy-3-oxobutyl phosphate + formate + H(+)</text>
        <dbReference type="Rhea" id="RHEA:18457"/>
        <dbReference type="ChEBI" id="CHEBI:15378"/>
        <dbReference type="ChEBI" id="CHEBI:15740"/>
        <dbReference type="ChEBI" id="CHEBI:58121"/>
        <dbReference type="ChEBI" id="CHEBI:58830"/>
        <dbReference type="EC" id="4.1.99.12"/>
    </reaction>
</comment>
<dbReference type="eggNOG" id="COG0807">
    <property type="taxonomic scope" value="Bacteria"/>
</dbReference>
<keyword evidence="7 19" id="KW-0686">Riboflavin biosynthesis</keyword>
<feature type="site" description="Essential for DHBP synthase activity" evidence="19">
    <location>
        <position position="130"/>
    </location>
</feature>
<reference evidence="21 22" key="1">
    <citation type="journal article" date="2011" name="Stand. Genomic Sci.">
        <title>Complete genome sequence of Syntrophobotulus glycolicus type strain (FlGlyR).</title>
        <authorList>
            <person name="Han C."/>
            <person name="Mwirichia R."/>
            <person name="Chertkov O."/>
            <person name="Held B."/>
            <person name="Lapidus A."/>
            <person name="Nolan M."/>
            <person name="Lucas S."/>
            <person name="Hammon N."/>
            <person name="Deshpande S."/>
            <person name="Cheng J.F."/>
            <person name="Tapia R."/>
            <person name="Goodwin L."/>
            <person name="Pitluck S."/>
            <person name="Huntemann M."/>
            <person name="Liolios K."/>
            <person name="Ivanova N."/>
            <person name="Pagani I."/>
            <person name="Mavromatis K."/>
            <person name="Ovchinikova G."/>
            <person name="Pati A."/>
            <person name="Chen A."/>
            <person name="Palaniappan K."/>
            <person name="Land M."/>
            <person name="Hauser L."/>
            <person name="Brambilla E.M."/>
            <person name="Rohde M."/>
            <person name="Spring S."/>
            <person name="Sikorski J."/>
            <person name="Goker M."/>
            <person name="Woyke T."/>
            <person name="Bristow J."/>
            <person name="Eisen J.A."/>
            <person name="Markowitz V."/>
            <person name="Hugenholtz P."/>
            <person name="Kyrpides N.C."/>
            <person name="Klenk H.P."/>
            <person name="Detter J.C."/>
        </authorList>
    </citation>
    <scope>NUCLEOTIDE SEQUENCE [LARGE SCALE GENOMIC DNA]</scope>
    <source>
        <strain evidence="22">DSM 8271 / FlGlyR</strain>
    </source>
</reference>
<keyword evidence="15 19" id="KW-0456">Lyase</keyword>
<comment type="pathway">
    <text evidence="5 19">Cofactor biosynthesis; riboflavin biosynthesis; 2-hydroxy-3-oxobutyl phosphate from D-ribulose 5-phosphate: step 1/1.</text>
</comment>
<dbReference type="Gene3D" id="3.40.50.10990">
    <property type="entry name" value="GTP cyclohydrolase II"/>
    <property type="match status" value="1"/>
</dbReference>
<dbReference type="Pfam" id="PF00925">
    <property type="entry name" value="GTP_cyclohydro2"/>
    <property type="match status" value="1"/>
</dbReference>
<evidence type="ECO:0000256" key="3">
    <source>
        <dbReference type="ARBA" id="ARBA00002284"/>
    </source>
</evidence>
<evidence type="ECO:0000256" key="4">
    <source>
        <dbReference type="ARBA" id="ARBA00004853"/>
    </source>
</evidence>
<evidence type="ECO:0000256" key="11">
    <source>
        <dbReference type="ARBA" id="ARBA00022833"/>
    </source>
</evidence>
<dbReference type="GO" id="GO:0000287">
    <property type="term" value="F:magnesium ion binding"/>
    <property type="evidence" value="ECO:0007669"/>
    <property type="project" value="UniProtKB-UniRule"/>
</dbReference>
<dbReference type="CDD" id="cd00641">
    <property type="entry name" value="GTP_cyclohydro2"/>
    <property type="match status" value="1"/>
</dbReference>
<comment type="cofactor">
    <cofactor evidence="2">
        <name>Mn(2+)</name>
        <dbReference type="ChEBI" id="CHEBI:29035"/>
    </cofactor>
</comment>
<feature type="binding site" evidence="19">
    <location>
        <position position="361"/>
    </location>
    <ligand>
        <name>GTP</name>
        <dbReference type="ChEBI" id="CHEBI:37565"/>
    </ligand>
</feature>
<feature type="binding site" evidence="19">
    <location>
        <position position="261"/>
    </location>
    <ligand>
        <name>Zn(2+)</name>
        <dbReference type="ChEBI" id="CHEBI:29105"/>
        <note>catalytic</note>
    </ligand>
</feature>
<comment type="similarity">
    <text evidence="6 19">In the N-terminal section; belongs to the DHBP synthase family.</text>
</comment>
<reference evidence="22" key="2">
    <citation type="submission" date="2011-02" db="EMBL/GenBank/DDBJ databases">
        <title>The complete genome of Syntrophobotulus glycolicus DSM 8271.</title>
        <authorList>
            <person name="Lucas S."/>
            <person name="Copeland A."/>
            <person name="Lapidus A."/>
            <person name="Bruce D."/>
            <person name="Goodwin L."/>
            <person name="Pitluck S."/>
            <person name="Kyrpides N."/>
            <person name="Mavromatis K."/>
            <person name="Pagani I."/>
            <person name="Ivanova N."/>
            <person name="Mikhailova N."/>
            <person name="Chertkov O."/>
            <person name="Held B."/>
            <person name="Detter J.C."/>
            <person name="Tapia R."/>
            <person name="Han C."/>
            <person name="Land M."/>
            <person name="Hauser L."/>
            <person name="Markowitz V."/>
            <person name="Cheng J.-F."/>
            <person name="Hugenholtz P."/>
            <person name="Woyke T."/>
            <person name="Wu D."/>
            <person name="Spring S."/>
            <person name="Schroeder M."/>
            <person name="Brambilla E."/>
            <person name="Klenk H.-P."/>
            <person name="Eisen J.A."/>
        </authorList>
    </citation>
    <scope>NUCLEOTIDE SEQUENCE [LARGE SCALE GENOMIC DNA]</scope>
    <source>
        <strain evidence="22">DSM 8271 / FlGlyR</strain>
    </source>
</reference>
<feature type="binding site" evidence="19">
    <location>
        <begin position="256"/>
        <end position="260"/>
    </location>
    <ligand>
        <name>GTP</name>
        <dbReference type="ChEBI" id="CHEBI:37565"/>
    </ligand>
</feature>
<dbReference type="NCBIfam" id="TIGR00506">
    <property type="entry name" value="ribB"/>
    <property type="match status" value="1"/>
</dbReference>
<evidence type="ECO:0000256" key="2">
    <source>
        <dbReference type="ARBA" id="ARBA00001936"/>
    </source>
</evidence>
<dbReference type="RefSeq" id="WP_013624965.1">
    <property type="nucleotide sequence ID" value="NC_015172.1"/>
</dbReference>
<dbReference type="HAMAP" id="MF_00180">
    <property type="entry name" value="RibB"/>
    <property type="match status" value="1"/>
</dbReference>
<dbReference type="Gene3D" id="3.90.870.10">
    <property type="entry name" value="DHBP synthase"/>
    <property type="match status" value="1"/>
</dbReference>
<dbReference type="InterPro" id="IPR000422">
    <property type="entry name" value="DHBP_synthase_RibB"/>
</dbReference>
<dbReference type="InterPro" id="IPR017945">
    <property type="entry name" value="DHBP_synth_RibB-like_a/b_dom"/>
</dbReference>
<feature type="binding site" evidence="19">
    <location>
        <position position="147"/>
    </location>
    <ligand>
        <name>Mg(2+)</name>
        <dbReference type="ChEBI" id="CHEBI:18420"/>
        <label>2</label>
    </ligand>
</feature>
<name>F0SZL1_SYNGF</name>
<dbReference type="GO" id="GO:0009231">
    <property type="term" value="P:riboflavin biosynthetic process"/>
    <property type="evidence" value="ECO:0007669"/>
    <property type="project" value="UniProtKB-UniRule"/>
</dbReference>
<dbReference type="PIRSF" id="PIRSF001259">
    <property type="entry name" value="RibA"/>
    <property type="match status" value="1"/>
</dbReference>
<dbReference type="NCBIfam" id="NF006803">
    <property type="entry name" value="PRK09311.1"/>
    <property type="match status" value="1"/>
</dbReference>
<evidence type="ECO:0000256" key="16">
    <source>
        <dbReference type="ARBA" id="ARBA00023268"/>
    </source>
</evidence>
<dbReference type="EC" id="4.1.99.12" evidence="19"/>
<dbReference type="GO" id="GO:0005525">
    <property type="term" value="F:GTP binding"/>
    <property type="evidence" value="ECO:0007669"/>
    <property type="project" value="UniProtKB-KW"/>
</dbReference>
<feature type="binding site" evidence="19">
    <location>
        <position position="37"/>
    </location>
    <ligand>
        <name>D-ribulose 5-phosphate</name>
        <dbReference type="ChEBI" id="CHEBI:58121"/>
    </ligand>
</feature>
<evidence type="ECO:0000256" key="8">
    <source>
        <dbReference type="ARBA" id="ARBA00022723"/>
    </source>
</evidence>
<dbReference type="NCBIfam" id="TIGR00505">
    <property type="entry name" value="ribA"/>
    <property type="match status" value="1"/>
</dbReference>
<dbReference type="PANTHER" id="PTHR21327">
    <property type="entry name" value="GTP CYCLOHYDROLASE II-RELATED"/>
    <property type="match status" value="1"/>
</dbReference>
<feature type="binding site" evidence="19">
    <location>
        <begin position="299"/>
        <end position="301"/>
    </location>
    <ligand>
        <name>GTP</name>
        <dbReference type="ChEBI" id="CHEBI:37565"/>
    </ligand>
</feature>
<feature type="binding site" evidence="19">
    <location>
        <position position="356"/>
    </location>
    <ligand>
        <name>GTP</name>
        <dbReference type="ChEBI" id="CHEBI:37565"/>
    </ligand>
</feature>
<dbReference type="InterPro" id="IPR032677">
    <property type="entry name" value="GTP_cyclohydro_II"/>
</dbReference>
<accession>F0SZL1</accession>
<dbReference type="Pfam" id="PF00926">
    <property type="entry name" value="DHBP_synthase"/>
    <property type="match status" value="1"/>
</dbReference>
<feature type="binding site" evidence="19">
    <location>
        <position position="277"/>
    </location>
    <ligand>
        <name>GTP</name>
        <dbReference type="ChEBI" id="CHEBI:37565"/>
    </ligand>
</feature>
<dbReference type="HOGENOM" id="CLU_020273_1_2_9"/>
<evidence type="ECO:0000313" key="22">
    <source>
        <dbReference type="Proteomes" id="UP000007488"/>
    </source>
</evidence>
<dbReference type="eggNOG" id="COG0108">
    <property type="taxonomic scope" value="Bacteria"/>
</dbReference>
<dbReference type="STRING" id="645991.Sgly_1800"/>
<dbReference type="EMBL" id="CP002547">
    <property type="protein sequence ID" value="ADY56097.1"/>
    <property type="molecule type" value="Genomic_DNA"/>
</dbReference>
<feature type="binding site" evidence="19">
    <location>
        <position position="33"/>
    </location>
    <ligand>
        <name>Mg(2+)</name>
        <dbReference type="ChEBI" id="CHEBI:18420"/>
        <label>1</label>
    </ligand>
</feature>
<keyword evidence="16 19" id="KW-0511">Multifunctional enzyme</keyword>
<dbReference type="InterPro" id="IPR000926">
    <property type="entry name" value="RibA"/>
</dbReference>
<dbReference type="HAMAP" id="MF_00179">
    <property type="entry name" value="RibA"/>
    <property type="match status" value="1"/>
</dbReference>
<feature type="region of interest" description="DHBP synthase" evidence="19">
    <location>
        <begin position="1"/>
        <end position="205"/>
    </location>
</feature>
<comment type="function">
    <text evidence="17 19">Catalyzes the conversion of GTP to 2,5-diamino-6-ribosylamino-4(3H)-pyrimidinone 5'-phosphate (DARP), formate and pyrophosphate.</text>
</comment>
<keyword evidence="14 19" id="KW-0464">Manganese</keyword>
<evidence type="ECO:0000256" key="5">
    <source>
        <dbReference type="ARBA" id="ARBA00004904"/>
    </source>
</evidence>
<dbReference type="NCBIfam" id="NF001591">
    <property type="entry name" value="PRK00393.1"/>
    <property type="match status" value="1"/>
</dbReference>
<sequence>MATERTLFDTIEEAIEEIRDGKMIIVVDDEDRENEGDLVMAAEKATPEAINFMATYGRGLICAPLTRQRMHELKLDPMVEENTDPHGTAFTVSVDASTSTTGISAFERAATIRALVDYRTNPADLRRPGHIFPLQAKEGGVLVRTGHTEGSVDLARLAGLQPAGVLCEIMNDDGTMARIPDLMVFKEKHKLKMISIKELIQYRRRTEKLIEMTEIINFPTDFGIFKATGYRSILDNKEHLALIKGDISDGKPVLVRVHSECLTGDVFFSQRCDCRDQLSAALTQIEREGRGVLLYMRQEGRGIGLLNKLKAYKLQEEGKDTVEANIALGFPADLRDYGVGAQILADLGITQIRLMTNNPKKIIGLEGYGIQVVERVPIEMSVKPENKKYLFTKKAKMGHYLTKVQ</sequence>
<dbReference type="SUPFAM" id="SSF55821">
    <property type="entry name" value="YrdC/RibB"/>
    <property type="match status" value="1"/>
</dbReference>
<evidence type="ECO:0000256" key="18">
    <source>
        <dbReference type="ARBA" id="ARBA00049295"/>
    </source>
</evidence>
<feature type="binding site" evidence="19">
    <location>
        <position position="274"/>
    </location>
    <ligand>
        <name>Zn(2+)</name>
        <dbReference type="ChEBI" id="CHEBI:29105"/>
        <note>catalytic</note>
    </ligand>
</feature>
<feature type="binding site" evidence="19">
    <location>
        <begin position="32"/>
        <end position="33"/>
    </location>
    <ligand>
        <name>D-ribulose 5-phosphate</name>
        <dbReference type="ChEBI" id="CHEBI:58121"/>
    </ligand>
</feature>
<evidence type="ECO:0000256" key="15">
    <source>
        <dbReference type="ARBA" id="ARBA00023239"/>
    </source>
</evidence>
<keyword evidence="22" id="KW-1185">Reference proteome</keyword>
<dbReference type="GO" id="GO:0008270">
    <property type="term" value="F:zinc ion binding"/>
    <property type="evidence" value="ECO:0007669"/>
    <property type="project" value="UniProtKB-UniRule"/>
</dbReference>
<comment type="similarity">
    <text evidence="19">In the C-terminal section; belongs to the GTP cyclohydrolase II family.</text>
</comment>
<dbReference type="InterPro" id="IPR016299">
    <property type="entry name" value="Riboflavin_synth_RibBA"/>
</dbReference>
<dbReference type="Proteomes" id="UP000007488">
    <property type="component" value="Chromosome"/>
</dbReference>
<feature type="binding site" evidence="19">
    <location>
        <position position="272"/>
    </location>
    <ligand>
        <name>Zn(2+)</name>
        <dbReference type="ChEBI" id="CHEBI:29105"/>
        <note>catalytic</note>
    </ligand>
</feature>
<evidence type="ECO:0000256" key="1">
    <source>
        <dbReference type="ARBA" id="ARBA00000141"/>
    </source>
</evidence>
<evidence type="ECO:0000256" key="10">
    <source>
        <dbReference type="ARBA" id="ARBA00022801"/>
    </source>
</evidence>
<dbReference type="GO" id="GO:0005829">
    <property type="term" value="C:cytosol"/>
    <property type="evidence" value="ECO:0007669"/>
    <property type="project" value="TreeGrafter"/>
</dbReference>
<evidence type="ECO:0000259" key="20">
    <source>
        <dbReference type="Pfam" id="PF00925"/>
    </source>
</evidence>
<dbReference type="PANTHER" id="PTHR21327:SF18">
    <property type="entry name" value="3,4-DIHYDROXY-2-BUTANONE 4-PHOSPHATE SYNTHASE"/>
    <property type="match status" value="1"/>
</dbReference>
<keyword evidence="9 19" id="KW-0547">Nucleotide-binding</keyword>
<dbReference type="FunFam" id="3.40.50.10990:FF:000001">
    <property type="entry name" value="Riboflavin biosynthesis protein RibBA"/>
    <property type="match status" value="1"/>
</dbReference>
<dbReference type="AlphaFoldDB" id="F0SZL1"/>
<evidence type="ECO:0000256" key="17">
    <source>
        <dbReference type="ARBA" id="ARBA00043932"/>
    </source>
</evidence>
<dbReference type="GO" id="GO:0008686">
    <property type="term" value="F:3,4-dihydroxy-2-butanone-4-phosphate synthase activity"/>
    <property type="evidence" value="ECO:0007669"/>
    <property type="project" value="UniProtKB-UniRule"/>
</dbReference>
<comment type="pathway">
    <text evidence="4 19">Cofactor biosynthesis; riboflavin biosynthesis; 5-amino-6-(D-ribitylamino)uracil from GTP: step 1/4.</text>
</comment>
<dbReference type="UniPathway" id="UPA00275">
    <property type="reaction ID" value="UER00399"/>
</dbReference>
<evidence type="ECO:0000256" key="7">
    <source>
        <dbReference type="ARBA" id="ARBA00022619"/>
    </source>
</evidence>
<feature type="site" description="Essential for DHBP synthase activity" evidence="19">
    <location>
        <position position="168"/>
    </location>
</feature>
<dbReference type="GO" id="GO:0003935">
    <property type="term" value="F:GTP cyclohydrolase II activity"/>
    <property type="evidence" value="ECO:0007669"/>
    <property type="project" value="UniProtKB-UniRule"/>
</dbReference>
<dbReference type="InterPro" id="IPR036144">
    <property type="entry name" value="RibA-like_sf"/>
</dbReference>
<comment type="catalytic activity">
    <reaction evidence="18 19">
        <text>GTP + 4 H2O = 2,5-diamino-6-hydroxy-4-(5-phosphoribosylamino)-pyrimidine + formate + 2 phosphate + 3 H(+)</text>
        <dbReference type="Rhea" id="RHEA:23704"/>
        <dbReference type="ChEBI" id="CHEBI:15377"/>
        <dbReference type="ChEBI" id="CHEBI:15378"/>
        <dbReference type="ChEBI" id="CHEBI:15740"/>
        <dbReference type="ChEBI" id="CHEBI:37565"/>
        <dbReference type="ChEBI" id="CHEBI:43474"/>
        <dbReference type="ChEBI" id="CHEBI:58614"/>
        <dbReference type="EC" id="3.5.4.25"/>
    </reaction>
</comment>
<dbReference type="OrthoDB" id="9793111at2"/>
<evidence type="ECO:0000256" key="9">
    <source>
        <dbReference type="ARBA" id="ARBA00022741"/>
    </source>
</evidence>
<keyword evidence="11 19" id="KW-0862">Zinc</keyword>
<feature type="domain" description="GTP cyclohydrolase II" evidence="20">
    <location>
        <begin position="216"/>
        <end position="377"/>
    </location>
</feature>
<evidence type="ECO:0000256" key="13">
    <source>
        <dbReference type="ARBA" id="ARBA00023134"/>
    </source>
</evidence>
<evidence type="ECO:0000256" key="12">
    <source>
        <dbReference type="ARBA" id="ARBA00022842"/>
    </source>
</evidence>
<dbReference type="EC" id="3.5.4.25" evidence="19"/>